<dbReference type="EMBL" id="AWUE01016505">
    <property type="protein sequence ID" value="OMO90881.1"/>
    <property type="molecule type" value="Genomic_DNA"/>
</dbReference>
<dbReference type="OrthoDB" id="1736264at2759"/>
<evidence type="ECO:0000313" key="2">
    <source>
        <dbReference type="Proteomes" id="UP000187203"/>
    </source>
</evidence>
<dbReference type="AlphaFoldDB" id="A0A1R3J7S4"/>
<comment type="caution">
    <text evidence="1">The sequence shown here is derived from an EMBL/GenBank/DDBJ whole genome shotgun (WGS) entry which is preliminary data.</text>
</comment>
<gene>
    <name evidence="1" type="ORF">COLO4_18811</name>
</gene>
<sequence length="54" mass="6079">MVARLTPDQKVACSIHVGFKSQNVGTLEFFFPFVLEHLMIRILKGEKINAYGAL</sequence>
<keyword evidence="2" id="KW-1185">Reference proteome</keyword>
<name>A0A1R3J7S4_9ROSI</name>
<evidence type="ECO:0000313" key="1">
    <source>
        <dbReference type="EMBL" id="OMO90881.1"/>
    </source>
</evidence>
<organism evidence="1 2">
    <name type="scientific">Corchorus olitorius</name>
    <dbReference type="NCBI Taxonomy" id="93759"/>
    <lineage>
        <taxon>Eukaryota</taxon>
        <taxon>Viridiplantae</taxon>
        <taxon>Streptophyta</taxon>
        <taxon>Embryophyta</taxon>
        <taxon>Tracheophyta</taxon>
        <taxon>Spermatophyta</taxon>
        <taxon>Magnoliopsida</taxon>
        <taxon>eudicotyledons</taxon>
        <taxon>Gunneridae</taxon>
        <taxon>Pentapetalae</taxon>
        <taxon>rosids</taxon>
        <taxon>malvids</taxon>
        <taxon>Malvales</taxon>
        <taxon>Malvaceae</taxon>
        <taxon>Grewioideae</taxon>
        <taxon>Apeibeae</taxon>
        <taxon>Corchorus</taxon>
    </lineage>
</organism>
<accession>A0A1R3J7S4</accession>
<proteinExistence type="predicted"/>
<reference evidence="2" key="1">
    <citation type="submission" date="2013-09" db="EMBL/GenBank/DDBJ databases">
        <title>Corchorus olitorius genome sequencing.</title>
        <authorList>
            <person name="Alam M."/>
            <person name="Haque M.S."/>
            <person name="Islam M.S."/>
            <person name="Emdad E.M."/>
            <person name="Islam M.M."/>
            <person name="Ahmed B."/>
            <person name="Halim A."/>
            <person name="Hossen Q.M.M."/>
            <person name="Hossain M.Z."/>
            <person name="Ahmed R."/>
            <person name="Khan M.M."/>
            <person name="Islam R."/>
            <person name="Rashid M.M."/>
            <person name="Khan S.A."/>
            <person name="Rahman M.S."/>
            <person name="Alam M."/>
            <person name="Yahiya A.S."/>
            <person name="Khan M.S."/>
            <person name="Azam M.S."/>
            <person name="Haque T."/>
            <person name="Lashkar M.Z.H."/>
            <person name="Akhand A.I."/>
            <person name="Morshed G."/>
            <person name="Roy S."/>
            <person name="Uddin K.S."/>
            <person name="Rabeya T."/>
            <person name="Hossain A.S."/>
            <person name="Chowdhury A."/>
            <person name="Snigdha A.R."/>
            <person name="Mortoza M.S."/>
            <person name="Matin S.A."/>
            <person name="Hoque S.M.E."/>
            <person name="Islam M.K."/>
            <person name="Roy D.K."/>
            <person name="Haider R."/>
            <person name="Moosa M.M."/>
            <person name="Elias S.M."/>
            <person name="Hasan A.M."/>
            <person name="Jahan S."/>
            <person name="Shafiuddin M."/>
            <person name="Mahmood N."/>
            <person name="Shommy N.S."/>
        </authorList>
    </citation>
    <scope>NUCLEOTIDE SEQUENCE [LARGE SCALE GENOMIC DNA]</scope>
    <source>
        <strain evidence="2">cv. O-4</strain>
    </source>
</reference>
<protein>
    <submittedName>
        <fullName evidence="1">Uncharacterized protein</fullName>
    </submittedName>
</protein>
<dbReference type="Proteomes" id="UP000187203">
    <property type="component" value="Unassembled WGS sequence"/>
</dbReference>